<evidence type="ECO:0000256" key="1">
    <source>
        <dbReference type="ARBA" id="ARBA00004173"/>
    </source>
</evidence>
<accession>A0A7I8WAJ3</accession>
<evidence type="ECO:0000313" key="8">
    <source>
        <dbReference type="EMBL" id="CAD5125149.1"/>
    </source>
</evidence>
<comment type="subcellular location">
    <subcellularLocation>
        <location evidence="1">Mitochondrion</location>
    </subcellularLocation>
</comment>
<dbReference type="AlphaFoldDB" id="A0A7I8WAJ3"/>
<dbReference type="InterPro" id="IPR005822">
    <property type="entry name" value="Ribosomal_uL13"/>
</dbReference>
<keyword evidence="9" id="KW-1185">Reference proteome</keyword>
<evidence type="ECO:0000256" key="7">
    <source>
        <dbReference type="ARBA" id="ARBA00075605"/>
    </source>
</evidence>
<dbReference type="GO" id="GO:0006412">
    <property type="term" value="P:translation"/>
    <property type="evidence" value="ECO:0007669"/>
    <property type="project" value="InterPro"/>
</dbReference>
<evidence type="ECO:0000256" key="6">
    <source>
        <dbReference type="ARBA" id="ARBA00068950"/>
    </source>
</evidence>
<keyword evidence="3" id="KW-0689">Ribosomal protein</keyword>
<dbReference type="GO" id="GO:0003729">
    <property type="term" value="F:mRNA binding"/>
    <property type="evidence" value="ECO:0007669"/>
    <property type="project" value="TreeGrafter"/>
</dbReference>
<dbReference type="CDD" id="cd00392">
    <property type="entry name" value="Ribosomal_L13"/>
    <property type="match status" value="1"/>
</dbReference>
<dbReference type="PANTHER" id="PTHR11545">
    <property type="entry name" value="RIBOSOMAL PROTEIN L13"/>
    <property type="match status" value="1"/>
</dbReference>
<organism evidence="8 9">
    <name type="scientific">Dimorphilus gyrociliatus</name>
    <dbReference type="NCBI Taxonomy" id="2664684"/>
    <lineage>
        <taxon>Eukaryota</taxon>
        <taxon>Metazoa</taxon>
        <taxon>Spiralia</taxon>
        <taxon>Lophotrochozoa</taxon>
        <taxon>Annelida</taxon>
        <taxon>Polychaeta</taxon>
        <taxon>Polychaeta incertae sedis</taxon>
        <taxon>Dinophilidae</taxon>
        <taxon>Dimorphilus</taxon>
    </lineage>
</organism>
<reference evidence="8 9" key="1">
    <citation type="submission" date="2020-08" db="EMBL/GenBank/DDBJ databases">
        <authorList>
            <person name="Hejnol A."/>
        </authorList>
    </citation>
    <scope>NUCLEOTIDE SEQUENCE [LARGE SCALE GENOMIC DNA]</scope>
</reference>
<sequence>MAHYRVQQWSTFARTWWLFDARWQCPWISARTIIPYLQGTKKPIYHPLSDTGDHVIVINTRLIAMKNERWITFKHIHDSRYRPKGVIEKRAWQIHAEEPTKIFEKAVYYSMDKNLLRRNLMARLHLFPDESVPEDLLKNVSDCIRQPMLAPKRLDEYTEEDRRNFPKLFDWPKDFVLDDGFRTKKQIEFQEP</sequence>
<dbReference type="PIRSF" id="PIRSF002181">
    <property type="entry name" value="Ribosomal_L13"/>
    <property type="match status" value="1"/>
</dbReference>
<dbReference type="EMBL" id="CAJFCJ010000025">
    <property type="protein sequence ID" value="CAD5125149.1"/>
    <property type="molecule type" value="Genomic_DNA"/>
</dbReference>
<dbReference type="InterPro" id="IPR005823">
    <property type="entry name" value="Ribosomal_uL13_bac-type"/>
</dbReference>
<keyword evidence="5" id="KW-0687">Ribonucleoprotein</keyword>
<evidence type="ECO:0000313" key="9">
    <source>
        <dbReference type="Proteomes" id="UP000549394"/>
    </source>
</evidence>
<evidence type="ECO:0000256" key="2">
    <source>
        <dbReference type="ARBA" id="ARBA00006227"/>
    </source>
</evidence>
<dbReference type="FunFam" id="3.90.1180.10:FF:000030">
    <property type="entry name" value="39S ribosomal protein L13, mitochondrial"/>
    <property type="match status" value="1"/>
</dbReference>
<evidence type="ECO:0000256" key="3">
    <source>
        <dbReference type="ARBA" id="ARBA00022980"/>
    </source>
</evidence>
<name>A0A7I8WAJ3_9ANNE</name>
<keyword evidence="4" id="KW-0496">Mitochondrion</keyword>
<proteinExistence type="inferred from homology"/>
<dbReference type="Proteomes" id="UP000549394">
    <property type="component" value="Unassembled WGS sequence"/>
</dbReference>
<dbReference type="SUPFAM" id="SSF52161">
    <property type="entry name" value="Ribosomal protein L13"/>
    <property type="match status" value="1"/>
</dbReference>
<evidence type="ECO:0000256" key="5">
    <source>
        <dbReference type="ARBA" id="ARBA00023274"/>
    </source>
</evidence>
<dbReference type="GO" id="GO:0003735">
    <property type="term" value="F:structural constituent of ribosome"/>
    <property type="evidence" value="ECO:0007669"/>
    <property type="project" value="InterPro"/>
</dbReference>
<dbReference type="GO" id="GO:0005762">
    <property type="term" value="C:mitochondrial large ribosomal subunit"/>
    <property type="evidence" value="ECO:0007669"/>
    <property type="project" value="TreeGrafter"/>
</dbReference>
<dbReference type="GO" id="GO:0017148">
    <property type="term" value="P:negative regulation of translation"/>
    <property type="evidence" value="ECO:0007669"/>
    <property type="project" value="TreeGrafter"/>
</dbReference>
<protein>
    <recommendedName>
        <fullName evidence="6">Large ribosomal subunit protein uL13m</fullName>
    </recommendedName>
    <alternativeName>
        <fullName evidence="7">39S ribosomal protein L13, mitochondrial</fullName>
    </alternativeName>
</protein>
<evidence type="ECO:0000256" key="4">
    <source>
        <dbReference type="ARBA" id="ARBA00023128"/>
    </source>
</evidence>
<dbReference type="OrthoDB" id="274622at2759"/>
<dbReference type="PANTHER" id="PTHR11545:SF2">
    <property type="entry name" value="LARGE RIBOSOMAL SUBUNIT PROTEIN UL13M"/>
    <property type="match status" value="1"/>
</dbReference>
<dbReference type="Gene3D" id="3.90.1180.10">
    <property type="entry name" value="Ribosomal protein L13"/>
    <property type="match status" value="1"/>
</dbReference>
<comment type="similarity">
    <text evidence="2">Belongs to the universal ribosomal protein uL13 family.</text>
</comment>
<dbReference type="Pfam" id="PF00572">
    <property type="entry name" value="Ribosomal_L13"/>
    <property type="match status" value="1"/>
</dbReference>
<dbReference type="InterPro" id="IPR036899">
    <property type="entry name" value="Ribosomal_uL13_sf"/>
</dbReference>
<gene>
    <name evidence="8" type="ORF">DGYR_LOCUS12581</name>
</gene>
<comment type="caution">
    <text evidence="8">The sequence shown here is derived from an EMBL/GenBank/DDBJ whole genome shotgun (WGS) entry which is preliminary data.</text>
</comment>